<protein>
    <recommendedName>
        <fullName evidence="1">Rhamnogalacturonase A/B/Epimerase-like pectate lyase domain-containing protein</fullName>
    </recommendedName>
</protein>
<dbReference type="AlphaFoldDB" id="A0A8J2UCP2"/>
<dbReference type="RefSeq" id="WP_188931295.1">
    <property type="nucleotide sequence ID" value="NZ_BMJC01000002.1"/>
</dbReference>
<dbReference type="InterPro" id="IPR012334">
    <property type="entry name" value="Pectin_lyas_fold"/>
</dbReference>
<comment type="caution">
    <text evidence="2">The sequence shown here is derived from an EMBL/GenBank/DDBJ whole genome shotgun (WGS) entry which is preliminary data.</text>
</comment>
<sequence length="834" mass="87657">MSTSMPSAADLGIVSGGTVDQSGLINAALANPNYAGIVFDFSPPGFVYISNNIIGHNKVLRFEPGSYLSGPTGSTPVASVNSFVLDCGLRQKCFDPGAALTFNPIGTTLGKISPWVFGAVADDTTDDAPAIQKTINLIIANTGVQTLFIPSGTYKCNSPLICANSTGTDYAFFQISIEGEANFWEASGYGTVLDFRGFNNTFGIGLHQAKGASIKRIKLWGAWNYTFTDAYTFYNTALSAFTDGVCRDKPYSPYAGIVIDPFGPSVPSDGGYPGLSAYYHGSDAGSTGVTLEDVFITNFVIGFITSPNGQTLNAELIRAEKIQFSNMKICILSCQAQEKMNVFRHLGIWGVCHTIFVAGSGGGAAYGANSPGNYYVEDVNLAGYNNQFVYLNSQGYFPSYFKNIYAESLGKFGTVFTSVGGTVESSSFDFANYMDAGSYQNQIDAAISFIGCSFRMYGTGKPVTITAGWGPYFNSCSFETVPLFPLGAHRGSAIFENCSVGDFGIVLGPPSSLSVYEYSNTFAYGDRKITSTSRGITFDYNSPNPAAPMPINRTTANYAISKSLVGGFYQAVVTCSSDELNRVFVGDVVAGDTTGDNQNLQIIGMVSAVGSGNFTINYIPAWVVTGNYYLYVWLPLYNVAFTGDTTNGSNQITNVNVVAGDLPTMMSRGGLLSTTSVQVSDGWQSALIRLLGYNAASGTLTFDKTATATATMNLFTNTNAAPGTLSPSIAAGPGAGSSPVVAITKVNYKNMQISITTGTTPSASAVVASISFGVPFAGGYVPSPRFSPANAAAAALSGASEVFMDANSSSGFTISSGPSALAASTLYLWNVEVG</sequence>
<keyword evidence="3" id="KW-1185">Reference proteome</keyword>
<name>A0A8J2UCP2_9BACT</name>
<feature type="domain" description="Rhamnogalacturonase A/B/Epimerase-like pectate lyase" evidence="1">
    <location>
        <begin position="117"/>
        <end position="163"/>
    </location>
</feature>
<dbReference type="Gene3D" id="2.160.20.10">
    <property type="entry name" value="Single-stranded right-handed beta-helix, Pectin lyase-like"/>
    <property type="match status" value="1"/>
</dbReference>
<reference evidence="2" key="1">
    <citation type="journal article" date="2014" name="Int. J. Syst. Evol. Microbiol.">
        <title>Complete genome sequence of Corynebacterium casei LMG S-19264T (=DSM 44701T), isolated from a smear-ripened cheese.</title>
        <authorList>
            <consortium name="US DOE Joint Genome Institute (JGI-PGF)"/>
            <person name="Walter F."/>
            <person name="Albersmeier A."/>
            <person name="Kalinowski J."/>
            <person name="Ruckert C."/>
        </authorList>
    </citation>
    <scope>NUCLEOTIDE SEQUENCE</scope>
    <source>
        <strain evidence="2">CGMCC 1.15448</strain>
    </source>
</reference>
<accession>A0A8J2UCP2</accession>
<dbReference type="InterPro" id="IPR024535">
    <property type="entry name" value="RHGA/B-epi-like_pectate_lyase"/>
</dbReference>
<dbReference type="SUPFAM" id="SSF51126">
    <property type="entry name" value="Pectin lyase-like"/>
    <property type="match status" value="1"/>
</dbReference>
<dbReference type="Proteomes" id="UP000607559">
    <property type="component" value="Unassembled WGS sequence"/>
</dbReference>
<gene>
    <name evidence="2" type="ORF">GCM10011511_21170</name>
</gene>
<dbReference type="InterPro" id="IPR011050">
    <property type="entry name" value="Pectin_lyase_fold/virulence"/>
</dbReference>
<dbReference type="EMBL" id="BMJC01000002">
    <property type="protein sequence ID" value="GGA97604.1"/>
    <property type="molecule type" value="Genomic_DNA"/>
</dbReference>
<evidence type="ECO:0000313" key="3">
    <source>
        <dbReference type="Proteomes" id="UP000607559"/>
    </source>
</evidence>
<organism evidence="2 3">
    <name type="scientific">Puia dinghuensis</name>
    <dbReference type="NCBI Taxonomy" id="1792502"/>
    <lineage>
        <taxon>Bacteria</taxon>
        <taxon>Pseudomonadati</taxon>
        <taxon>Bacteroidota</taxon>
        <taxon>Chitinophagia</taxon>
        <taxon>Chitinophagales</taxon>
        <taxon>Chitinophagaceae</taxon>
        <taxon>Puia</taxon>
    </lineage>
</organism>
<dbReference type="Pfam" id="PF12708">
    <property type="entry name" value="Pect-lyase_RHGA_epim"/>
    <property type="match status" value="1"/>
</dbReference>
<evidence type="ECO:0000313" key="2">
    <source>
        <dbReference type="EMBL" id="GGA97604.1"/>
    </source>
</evidence>
<evidence type="ECO:0000259" key="1">
    <source>
        <dbReference type="Pfam" id="PF12708"/>
    </source>
</evidence>
<proteinExistence type="predicted"/>
<reference evidence="2" key="2">
    <citation type="submission" date="2020-09" db="EMBL/GenBank/DDBJ databases">
        <authorList>
            <person name="Sun Q."/>
            <person name="Zhou Y."/>
        </authorList>
    </citation>
    <scope>NUCLEOTIDE SEQUENCE</scope>
    <source>
        <strain evidence="2">CGMCC 1.15448</strain>
    </source>
</reference>